<feature type="domain" description="N-acetyltransferase" evidence="4">
    <location>
        <begin position="12"/>
        <end position="163"/>
    </location>
</feature>
<dbReference type="PROSITE" id="PS51186">
    <property type="entry name" value="GNAT"/>
    <property type="match status" value="1"/>
</dbReference>
<dbReference type="PANTHER" id="PTHR43877">
    <property type="entry name" value="AMINOALKYLPHOSPHONATE N-ACETYLTRANSFERASE-RELATED-RELATED"/>
    <property type="match status" value="1"/>
</dbReference>
<protein>
    <submittedName>
        <fullName evidence="5">GNAT family N-acetyltransferase</fullName>
        <ecNumber evidence="5">2.3.-.-</ecNumber>
    </submittedName>
</protein>
<dbReference type="EC" id="2.3.-.-" evidence="5"/>
<sequence length="202" mass="21625">MPEQPFSSSSSQVVVLAVPADHPEAARLVAATEAELAERYQVPSIGRIDPAAFRPEAGGGFFVAFLEDRAVGCGGFHRHQPLVAELKRLYVAPEARRLGVARQLLARIEAAASTLGYQELWLETGVEQPEALALYPAAGYRPLAPFGARAHDPRSRFFGKRLGQPSPLDPEQRAGEPCGPDATSNQGRHPGPVAASAPKRLC</sequence>
<dbReference type="InterPro" id="IPR000182">
    <property type="entry name" value="GNAT_dom"/>
</dbReference>
<dbReference type="CDD" id="cd04301">
    <property type="entry name" value="NAT_SF"/>
    <property type="match status" value="1"/>
</dbReference>
<evidence type="ECO:0000256" key="3">
    <source>
        <dbReference type="SAM" id="MobiDB-lite"/>
    </source>
</evidence>
<dbReference type="InterPro" id="IPR050832">
    <property type="entry name" value="Bact_Acetyltransf"/>
</dbReference>
<proteinExistence type="predicted"/>
<dbReference type="GO" id="GO:0016746">
    <property type="term" value="F:acyltransferase activity"/>
    <property type="evidence" value="ECO:0007669"/>
    <property type="project" value="UniProtKB-KW"/>
</dbReference>
<evidence type="ECO:0000313" key="5">
    <source>
        <dbReference type="EMBL" id="MFC0080670.1"/>
    </source>
</evidence>
<dbReference type="InterPro" id="IPR016181">
    <property type="entry name" value="Acyl_CoA_acyltransferase"/>
</dbReference>
<dbReference type="EMBL" id="JBHLYQ010000002">
    <property type="protein sequence ID" value="MFC0080670.1"/>
    <property type="molecule type" value="Genomic_DNA"/>
</dbReference>
<name>A0ABV6BZ29_9ACTN</name>
<feature type="region of interest" description="Disordered" evidence="3">
    <location>
        <begin position="156"/>
        <end position="202"/>
    </location>
</feature>
<dbReference type="Gene3D" id="3.40.630.30">
    <property type="match status" value="1"/>
</dbReference>
<keyword evidence="6" id="KW-1185">Reference proteome</keyword>
<dbReference type="PANTHER" id="PTHR43877:SF2">
    <property type="entry name" value="AMINOALKYLPHOSPHONATE N-ACETYLTRANSFERASE-RELATED"/>
    <property type="match status" value="1"/>
</dbReference>
<evidence type="ECO:0000259" key="4">
    <source>
        <dbReference type="PROSITE" id="PS51186"/>
    </source>
</evidence>
<comment type="caution">
    <text evidence="5">The sequence shown here is derived from an EMBL/GenBank/DDBJ whole genome shotgun (WGS) entry which is preliminary data.</text>
</comment>
<keyword evidence="1 5" id="KW-0808">Transferase</keyword>
<accession>A0ABV6BZ29</accession>
<evidence type="ECO:0000313" key="6">
    <source>
        <dbReference type="Proteomes" id="UP001589788"/>
    </source>
</evidence>
<keyword evidence="2 5" id="KW-0012">Acyltransferase</keyword>
<dbReference type="RefSeq" id="WP_248106465.1">
    <property type="nucleotide sequence ID" value="NZ_JAKHEX010000005.1"/>
</dbReference>
<organism evidence="5 6">
    <name type="scientific">Aciditerrimonas ferrireducens</name>
    <dbReference type="NCBI Taxonomy" id="667306"/>
    <lineage>
        <taxon>Bacteria</taxon>
        <taxon>Bacillati</taxon>
        <taxon>Actinomycetota</taxon>
        <taxon>Acidimicrobiia</taxon>
        <taxon>Acidimicrobiales</taxon>
        <taxon>Acidimicrobiaceae</taxon>
        <taxon>Aciditerrimonas</taxon>
    </lineage>
</organism>
<evidence type="ECO:0000256" key="2">
    <source>
        <dbReference type="ARBA" id="ARBA00023315"/>
    </source>
</evidence>
<gene>
    <name evidence="5" type="ORF">ACFFRE_00675</name>
</gene>
<evidence type="ECO:0000256" key="1">
    <source>
        <dbReference type="ARBA" id="ARBA00022679"/>
    </source>
</evidence>
<dbReference type="SUPFAM" id="SSF55729">
    <property type="entry name" value="Acyl-CoA N-acyltransferases (Nat)"/>
    <property type="match status" value="1"/>
</dbReference>
<reference evidence="5 6" key="1">
    <citation type="submission" date="2024-09" db="EMBL/GenBank/DDBJ databases">
        <authorList>
            <person name="Sun Q."/>
            <person name="Mori K."/>
        </authorList>
    </citation>
    <scope>NUCLEOTIDE SEQUENCE [LARGE SCALE GENOMIC DNA]</scope>
    <source>
        <strain evidence="5 6">JCM 15389</strain>
    </source>
</reference>
<dbReference type="Pfam" id="PF00583">
    <property type="entry name" value="Acetyltransf_1"/>
    <property type="match status" value="1"/>
</dbReference>
<dbReference type="Proteomes" id="UP001589788">
    <property type="component" value="Unassembled WGS sequence"/>
</dbReference>